<dbReference type="InterPro" id="IPR004628">
    <property type="entry name" value="Man_deHydtase"/>
</dbReference>
<evidence type="ECO:0000256" key="5">
    <source>
        <dbReference type="ARBA" id="ARBA00012927"/>
    </source>
</evidence>
<dbReference type="PIRSF" id="PIRSF016049">
    <property type="entry name" value="Man_dehyd"/>
    <property type="match status" value="1"/>
</dbReference>
<dbReference type="HAMAP" id="MF_00106">
    <property type="entry name" value="UxuA"/>
    <property type="match status" value="1"/>
</dbReference>
<dbReference type="EMBL" id="JAGETX010000003">
    <property type="protein sequence ID" value="MBO3270492.1"/>
    <property type="molecule type" value="Genomic_DNA"/>
</dbReference>
<keyword evidence="6 9" id="KW-0408">Iron</keyword>
<reference evidence="10 11" key="1">
    <citation type="submission" date="2021-03" db="EMBL/GenBank/DDBJ databases">
        <authorList>
            <person name="Kim M.K."/>
        </authorList>
    </citation>
    <scope>NUCLEOTIDE SEQUENCE [LARGE SCALE GENOMIC DNA]</scope>
    <source>
        <strain evidence="10 11">BT507</strain>
    </source>
</reference>
<sequence length="394" mass="43624">MPQQPYFLEQTMRWFGPSDPVSLADIRQAGCTGVVTALHHLPNGVVWPVAEIQERQAEIEAAGLVWSVVESVPVHEAIKTQVAGYQQYIENYKESLRNLGACGIRTVTYNFMPVLDWTRTDLSYPMSDGSRALRFERAAFVAFDTLLLKRKGAEQDYTAAELEAARQRLAGMSEAEQLQVQRNIIAGLPGSEESFTLAQFQEALDAYQGIDAARLRQHLIHFLSEVAPVAEAAGVRLVIHPDDPPYAILGLPRVVSTAADVAALFAAVPSLSNGLCFCTGSFGVIPENDLPAMVRQFADRIHFIHLRSTRRNAAGDFYEDNHLEGDVDMYQVMKELIEVMQQRGVTLPMRPDHGHQMLDDLAKKTNPGYSAIGRLRGLAELRGLELGIQRGRIG</sequence>
<name>A0ABS3TA20_9BACT</name>
<dbReference type="EC" id="4.2.1.8" evidence="5 9"/>
<accession>A0ABS3TA20</accession>
<comment type="cofactor">
    <cofactor evidence="9">
        <name>Fe(2+)</name>
        <dbReference type="ChEBI" id="CHEBI:29033"/>
    </cofactor>
    <cofactor evidence="9">
        <name>Mn(2+)</name>
        <dbReference type="ChEBI" id="CHEBI:29035"/>
    </cofactor>
</comment>
<evidence type="ECO:0000313" key="10">
    <source>
        <dbReference type="EMBL" id="MBO3270492.1"/>
    </source>
</evidence>
<dbReference type="Pfam" id="PF03786">
    <property type="entry name" value="UxuA"/>
    <property type="match status" value="1"/>
</dbReference>
<evidence type="ECO:0000256" key="9">
    <source>
        <dbReference type="HAMAP-Rule" id="MF_00106"/>
    </source>
</evidence>
<dbReference type="PANTHER" id="PTHR30387">
    <property type="entry name" value="MANNONATE DEHYDRATASE"/>
    <property type="match status" value="1"/>
</dbReference>
<evidence type="ECO:0000256" key="8">
    <source>
        <dbReference type="ARBA" id="ARBA00023239"/>
    </source>
</evidence>
<dbReference type="NCBIfam" id="TIGR00695">
    <property type="entry name" value="uxuA"/>
    <property type="match status" value="1"/>
</dbReference>
<comment type="function">
    <text evidence="2 9">Catalyzes the dehydration of D-mannonate.</text>
</comment>
<keyword evidence="8 9" id="KW-0456">Lyase</keyword>
<dbReference type="PANTHER" id="PTHR30387:SF2">
    <property type="entry name" value="MANNONATE DEHYDRATASE"/>
    <property type="match status" value="1"/>
</dbReference>
<keyword evidence="7 9" id="KW-0464">Manganese</keyword>
<dbReference type="NCBIfam" id="NF003027">
    <property type="entry name" value="PRK03906.1"/>
    <property type="match status" value="1"/>
</dbReference>
<dbReference type="Proteomes" id="UP000670527">
    <property type="component" value="Unassembled WGS sequence"/>
</dbReference>
<dbReference type="InterPro" id="IPR036237">
    <property type="entry name" value="Xyl_isomerase-like_sf"/>
</dbReference>
<evidence type="ECO:0000313" key="11">
    <source>
        <dbReference type="Proteomes" id="UP000670527"/>
    </source>
</evidence>
<evidence type="ECO:0000256" key="3">
    <source>
        <dbReference type="ARBA" id="ARBA00004892"/>
    </source>
</evidence>
<comment type="catalytic activity">
    <reaction evidence="1 9">
        <text>D-mannonate = 2-dehydro-3-deoxy-D-gluconate + H2O</text>
        <dbReference type="Rhea" id="RHEA:20097"/>
        <dbReference type="ChEBI" id="CHEBI:15377"/>
        <dbReference type="ChEBI" id="CHEBI:17767"/>
        <dbReference type="ChEBI" id="CHEBI:57990"/>
        <dbReference type="EC" id="4.2.1.8"/>
    </reaction>
</comment>
<dbReference type="RefSeq" id="WP_208307043.1">
    <property type="nucleotide sequence ID" value="NZ_JAGETX010000003.1"/>
</dbReference>
<evidence type="ECO:0000256" key="7">
    <source>
        <dbReference type="ARBA" id="ARBA00023211"/>
    </source>
</evidence>
<organism evidence="10 11">
    <name type="scientific">Hymenobacter defluvii</name>
    <dbReference type="NCBI Taxonomy" id="2054411"/>
    <lineage>
        <taxon>Bacteria</taxon>
        <taxon>Pseudomonadati</taxon>
        <taxon>Bacteroidota</taxon>
        <taxon>Cytophagia</taxon>
        <taxon>Cytophagales</taxon>
        <taxon>Hymenobacteraceae</taxon>
        <taxon>Hymenobacter</taxon>
    </lineage>
</organism>
<evidence type="ECO:0000256" key="4">
    <source>
        <dbReference type="ARBA" id="ARBA00007389"/>
    </source>
</evidence>
<evidence type="ECO:0000256" key="1">
    <source>
        <dbReference type="ARBA" id="ARBA00001794"/>
    </source>
</evidence>
<proteinExistence type="inferred from homology"/>
<dbReference type="GO" id="GO:0008927">
    <property type="term" value="F:mannonate dehydratase activity"/>
    <property type="evidence" value="ECO:0007669"/>
    <property type="project" value="UniProtKB-EC"/>
</dbReference>
<evidence type="ECO:0000256" key="2">
    <source>
        <dbReference type="ARBA" id="ARBA00002713"/>
    </source>
</evidence>
<gene>
    <name evidence="9 10" type="primary">uxuA</name>
    <name evidence="10" type="ORF">J4D97_07520</name>
</gene>
<dbReference type="SUPFAM" id="SSF51658">
    <property type="entry name" value="Xylose isomerase-like"/>
    <property type="match status" value="1"/>
</dbReference>
<comment type="pathway">
    <text evidence="3 9">Carbohydrate metabolism; pentose and glucuronate interconversion.</text>
</comment>
<comment type="similarity">
    <text evidence="4 9">Belongs to the mannonate dehydratase family.</text>
</comment>
<keyword evidence="11" id="KW-1185">Reference proteome</keyword>
<evidence type="ECO:0000256" key="6">
    <source>
        <dbReference type="ARBA" id="ARBA00023004"/>
    </source>
</evidence>
<protein>
    <recommendedName>
        <fullName evidence="5 9">Mannonate dehydratase</fullName>
        <ecNumber evidence="5 9">4.2.1.8</ecNumber>
    </recommendedName>
    <alternativeName>
        <fullName evidence="9">D-mannonate hydro-lyase</fullName>
    </alternativeName>
</protein>
<dbReference type="Gene3D" id="3.20.20.150">
    <property type="entry name" value="Divalent-metal-dependent TIM barrel enzymes"/>
    <property type="match status" value="1"/>
</dbReference>
<comment type="caution">
    <text evidence="10">The sequence shown here is derived from an EMBL/GenBank/DDBJ whole genome shotgun (WGS) entry which is preliminary data.</text>
</comment>